<dbReference type="EMBL" id="MEUB01000009">
    <property type="protein sequence ID" value="OGC24438.1"/>
    <property type="molecule type" value="Genomic_DNA"/>
</dbReference>
<accession>A0A1F4SVH5</accession>
<feature type="domain" description="DUF5678" evidence="1">
    <location>
        <begin position="16"/>
        <end position="62"/>
    </location>
</feature>
<name>A0A1F4SVH5_UNCSA</name>
<sequence length="73" mass="8445">MKKKMFLRIGRKGVNLDKYAGSWVAFLDNKPVAWDKTLKDLMEKVEEKHFSKEPSVMLVPHKGEGPYLLTIIL</sequence>
<organism evidence="2 3">
    <name type="scientific">candidate division WOR-1 bacterium RIFOXYB2_FULL_37_13</name>
    <dbReference type="NCBI Taxonomy" id="1802579"/>
    <lineage>
        <taxon>Bacteria</taxon>
        <taxon>Bacillati</taxon>
        <taxon>Saganbacteria</taxon>
    </lineage>
</organism>
<dbReference type="Pfam" id="PF18929">
    <property type="entry name" value="DUF5678"/>
    <property type="match status" value="1"/>
</dbReference>
<evidence type="ECO:0000313" key="2">
    <source>
        <dbReference type="EMBL" id="OGC24438.1"/>
    </source>
</evidence>
<dbReference type="STRING" id="1802579.A2310_08535"/>
<dbReference type="AlphaFoldDB" id="A0A1F4SVH5"/>
<protein>
    <recommendedName>
        <fullName evidence="1">DUF5678 domain-containing protein</fullName>
    </recommendedName>
</protein>
<reference evidence="2 3" key="1">
    <citation type="journal article" date="2016" name="Nat. Commun.">
        <title>Thousands of microbial genomes shed light on interconnected biogeochemical processes in an aquifer system.</title>
        <authorList>
            <person name="Anantharaman K."/>
            <person name="Brown C.T."/>
            <person name="Hug L.A."/>
            <person name="Sharon I."/>
            <person name="Castelle C.J."/>
            <person name="Probst A.J."/>
            <person name="Thomas B.C."/>
            <person name="Singh A."/>
            <person name="Wilkins M.J."/>
            <person name="Karaoz U."/>
            <person name="Brodie E.L."/>
            <person name="Williams K.H."/>
            <person name="Hubbard S.S."/>
            <person name="Banfield J.F."/>
        </authorList>
    </citation>
    <scope>NUCLEOTIDE SEQUENCE [LARGE SCALE GENOMIC DNA]</scope>
</reference>
<comment type="caution">
    <text evidence="2">The sequence shown here is derived from an EMBL/GenBank/DDBJ whole genome shotgun (WGS) entry which is preliminary data.</text>
</comment>
<evidence type="ECO:0000259" key="1">
    <source>
        <dbReference type="Pfam" id="PF18929"/>
    </source>
</evidence>
<proteinExistence type="predicted"/>
<dbReference type="InterPro" id="IPR043734">
    <property type="entry name" value="DUF5678"/>
</dbReference>
<evidence type="ECO:0000313" key="3">
    <source>
        <dbReference type="Proteomes" id="UP000178417"/>
    </source>
</evidence>
<dbReference type="Proteomes" id="UP000178417">
    <property type="component" value="Unassembled WGS sequence"/>
</dbReference>
<gene>
    <name evidence="2" type="ORF">A2310_08535</name>
</gene>